<dbReference type="EMBL" id="NDHI03003408">
    <property type="protein sequence ID" value="PNJ61180.1"/>
    <property type="molecule type" value="Genomic_DNA"/>
</dbReference>
<accession>A0A2J8VUI0</accession>
<evidence type="ECO:0000313" key="2">
    <source>
        <dbReference type="EMBL" id="PNJ61180.1"/>
    </source>
</evidence>
<dbReference type="InterPro" id="IPR036047">
    <property type="entry name" value="F-box-like_dom_sf"/>
</dbReference>
<feature type="domain" description="F-box" evidence="1">
    <location>
        <begin position="2"/>
        <end position="48"/>
    </location>
</feature>
<evidence type="ECO:0000259" key="1">
    <source>
        <dbReference type="PROSITE" id="PS50181"/>
    </source>
</evidence>
<protein>
    <submittedName>
        <fullName evidence="2">FBXL8 isoform 3</fullName>
    </submittedName>
</protein>
<dbReference type="AlphaFoldDB" id="A0A2J8VUI0"/>
<dbReference type="Gene3D" id="1.20.1280.50">
    <property type="match status" value="1"/>
</dbReference>
<dbReference type="InterPro" id="IPR001810">
    <property type="entry name" value="F-box_dom"/>
</dbReference>
<proteinExistence type="predicted"/>
<dbReference type="Pfam" id="PF12937">
    <property type="entry name" value="F-box-like"/>
    <property type="match status" value="1"/>
</dbReference>
<dbReference type="FunFam" id="1.20.1280.50:FF:000005">
    <property type="entry name" value="F-box/LRR-repeat protein 3 isoform X1"/>
    <property type="match status" value="1"/>
</dbReference>
<dbReference type="PROSITE" id="PS50181">
    <property type="entry name" value="FBOX"/>
    <property type="match status" value="1"/>
</dbReference>
<organism evidence="2">
    <name type="scientific">Pongo abelii</name>
    <name type="common">Sumatran orangutan</name>
    <name type="synonym">Pongo pygmaeus abelii</name>
    <dbReference type="NCBI Taxonomy" id="9601"/>
    <lineage>
        <taxon>Eukaryota</taxon>
        <taxon>Metazoa</taxon>
        <taxon>Chordata</taxon>
        <taxon>Craniata</taxon>
        <taxon>Vertebrata</taxon>
        <taxon>Euteleostomi</taxon>
        <taxon>Mammalia</taxon>
        <taxon>Eutheria</taxon>
        <taxon>Euarchontoglires</taxon>
        <taxon>Primates</taxon>
        <taxon>Haplorrhini</taxon>
        <taxon>Catarrhini</taxon>
        <taxon>Hominidae</taxon>
        <taxon>Pongo</taxon>
    </lineage>
</organism>
<sequence length="67" mass="7247">MAEPGEGLPEEVLALIFRHLSLRDRAAAARVCRAWAAAATCSAVWHDTKISQLSPWLRCASTSQATP</sequence>
<dbReference type="SMART" id="SM00256">
    <property type="entry name" value="FBOX"/>
    <property type="match status" value="1"/>
</dbReference>
<name>A0A2J8VUI0_PONAB</name>
<comment type="caution">
    <text evidence="2">The sequence shown here is derived from an EMBL/GenBank/DDBJ whole genome shotgun (WGS) entry which is preliminary data.</text>
</comment>
<gene>
    <name evidence="2" type="ORF">CR201_G0015090</name>
</gene>
<reference evidence="2" key="1">
    <citation type="submission" date="2017-12" db="EMBL/GenBank/DDBJ databases">
        <title>High-resolution comparative analysis of great ape genomes.</title>
        <authorList>
            <person name="Pollen A."/>
            <person name="Hastie A."/>
            <person name="Hormozdiari F."/>
            <person name="Dougherty M."/>
            <person name="Liu R."/>
            <person name="Chaisson M."/>
            <person name="Hoppe E."/>
            <person name="Hill C."/>
            <person name="Pang A."/>
            <person name="Hillier L."/>
            <person name="Baker C."/>
            <person name="Armstrong J."/>
            <person name="Shendure J."/>
            <person name="Paten B."/>
            <person name="Wilson R."/>
            <person name="Chao H."/>
            <person name="Schneider V."/>
            <person name="Ventura M."/>
            <person name="Kronenberg Z."/>
            <person name="Murali S."/>
            <person name="Gordon D."/>
            <person name="Cantsilieris S."/>
            <person name="Munson K."/>
            <person name="Nelson B."/>
            <person name="Raja A."/>
            <person name="Underwood J."/>
            <person name="Diekhans M."/>
            <person name="Fiddes I."/>
            <person name="Haussler D."/>
            <person name="Eichler E."/>
        </authorList>
    </citation>
    <scope>NUCLEOTIDE SEQUENCE [LARGE SCALE GENOMIC DNA]</scope>
    <source>
        <strain evidence="2">Susie</strain>
    </source>
</reference>
<dbReference type="SUPFAM" id="SSF81383">
    <property type="entry name" value="F-box domain"/>
    <property type="match status" value="1"/>
</dbReference>